<evidence type="ECO:0000256" key="6">
    <source>
        <dbReference type="ARBA" id="ARBA00022747"/>
    </source>
</evidence>
<dbReference type="REBASE" id="132961">
    <property type="entry name" value="HgeGC42ORF19525P"/>
</dbReference>
<protein>
    <recommendedName>
        <fullName evidence="11">Type I restriction enzyme endonuclease subunit</fullName>
        <shortName evidence="11">R protein</shortName>
        <ecNumber evidence="11">3.1.21.3</ecNumber>
    </recommendedName>
</protein>
<accession>A0A0P6XRD3</accession>
<dbReference type="GO" id="GO:0009307">
    <property type="term" value="P:DNA restriction-modification system"/>
    <property type="evidence" value="ECO:0007669"/>
    <property type="project" value="UniProtKB-KW"/>
</dbReference>
<dbReference type="InterPro" id="IPR007409">
    <property type="entry name" value="Restrct_endonuc_type1_HsdR_N"/>
</dbReference>
<keyword evidence="14" id="KW-1185">Reference proteome</keyword>
<dbReference type="InterPro" id="IPR051268">
    <property type="entry name" value="Type-I_R_enzyme_R_subunit"/>
</dbReference>
<evidence type="ECO:0000256" key="10">
    <source>
        <dbReference type="ARBA" id="ARBA00023125"/>
    </source>
</evidence>
<evidence type="ECO:0000259" key="12">
    <source>
        <dbReference type="PROSITE" id="PS51192"/>
    </source>
</evidence>
<dbReference type="RefSeq" id="WP_054536142.1">
    <property type="nucleotide sequence ID" value="NZ_LGKP01000030.1"/>
</dbReference>
<gene>
    <name evidence="13" type="ORF">SE18_19515</name>
</gene>
<dbReference type="InterPro" id="IPR014001">
    <property type="entry name" value="Helicase_ATP-bd"/>
</dbReference>
<dbReference type="AlphaFoldDB" id="A0A0P6XRD3"/>
<dbReference type="PATRIC" id="fig|70996.4.peg.2890"/>
<dbReference type="PROSITE" id="PS51192">
    <property type="entry name" value="HELICASE_ATP_BIND_1"/>
    <property type="match status" value="1"/>
</dbReference>
<proteinExistence type="inferred from homology"/>
<keyword evidence="6 11" id="KW-0680">Restriction system</keyword>
<keyword evidence="10 11" id="KW-0238">DNA-binding</keyword>
<evidence type="ECO:0000256" key="5">
    <source>
        <dbReference type="ARBA" id="ARBA00022741"/>
    </source>
</evidence>
<dbReference type="CDD" id="cd22332">
    <property type="entry name" value="HsdR_N"/>
    <property type="match status" value="1"/>
</dbReference>
<dbReference type="Gene3D" id="3.40.50.300">
    <property type="entry name" value="P-loop containing nucleotide triphosphate hydrolases"/>
    <property type="match status" value="2"/>
</dbReference>
<keyword evidence="7" id="KW-0255">Endonuclease</keyword>
<dbReference type="Pfam" id="PF18766">
    <property type="entry name" value="SWI2_SNF2"/>
    <property type="match status" value="1"/>
</dbReference>
<comment type="caution">
    <text evidence="13">The sequence shown here is derived from an EMBL/GenBank/DDBJ whole genome shotgun (WGS) entry which is preliminary data.</text>
</comment>
<evidence type="ECO:0000256" key="11">
    <source>
        <dbReference type="RuleBase" id="RU364115"/>
    </source>
</evidence>
<evidence type="ECO:0000256" key="3">
    <source>
        <dbReference type="ARBA" id="ARBA00011296"/>
    </source>
</evidence>
<dbReference type="InterPro" id="IPR055180">
    <property type="entry name" value="HsdR_RecA-like_helicase_dom_2"/>
</dbReference>
<dbReference type="NCBIfam" id="TIGR00348">
    <property type="entry name" value="hsdR"/>
    <property type="match status" value="1"/>
</dbReference>
<dbReference type="Gene3D" id="3.90.1570.50">
    <property type="match status" value="1"/>
</dbReference>
<dbReference type="GO" id="GO:0004386">
    <property type="term" value="F:helicase activity"/>
    <property type="evidence" value="ECO:0007669"/>
    <property type="project" value="UniProtKB-KW"/>
</dbReference>
<feature type="domain" description="Helicase ATP-binding" evidence="12">
    <location>
        <begin position="313"/>
        <end position="500"/>
    </location>
</feature>
<evidence type="ECO:0000256" key="2">
    <source>
        <dbReference type="ARBA" id="ARBA00008598"/>
    </source>
</evidence>
<evidence type="ECO:0000256" key="8">
    <source>
        <dbReference type="ARBA" id="ARBA00022801"/>
    </source>
</evidence>
<dbReference type="Proteomes" id="UP000050277">
    <property type="component" value="Unassembled WGS sequence"/>
</dbReference>
<evidence type="ECO:0000256" key="7">
    <source>
        <dbReference type="ARBA" id="ARBA00022759"/>
    </source>
</evidence>
<evidence type="ECO:0000256" key="4">
    <source>
        <dbReference type="ARBA" id="ARBA00022722"/>
    </source>
</evidence>
<dbReference type="PANTHER" id="PTHR30195">
    <property type="entry name" value="TYPE I SITE-SPECIFIC DEOXYRIBONUCLEASE PROTEIN SUBUNIT M AND R"/>
    <property type="match status" value="1"/>
</dbReference>
<dbReference type="EMBL" id="LGKP01000030">
    <property type="protein sequence ID" value="KPL83033.1"/>
    <property type="molecule type" value="Genomic_DNA"/>
</dbReference>
<dbReference type="OrthoDB" id="9758243at2"/>
<sequence length="1066" mass="118202">MTGLSEDAVEQFALQLLEAQGYTVIHRATPSLEDPTAERQRFTDVLLRQRLEAAIQRINPTATIAMRMEAMRHLTQPMVGDLMGTNAQLHRLLTMGIAVSTQQDGGERGERLWAIDFTNPANNEFVVVNQLTVQHENHEKRPDLVLFVNGLPLIVIELKNPTDEHATLESAYRQLDTYTSLIPTLFATNAILILSDGMETRVGALAAAYSRFLAWKRPGDTDIQNSLAVTIIDLLNPTTLLDVIRHFIVFEETTKNDPITTITTKQLVKKLAAYHQYYAVNAAVAATLAATGMQDAPFDPILFQRAGIDNPQPTVIGSKQGGVIWHTQGSGKSLSMVFFVGKLVLALNNPTILMLTDRNDLDDQLFDTFAATTDLLRQTPIQASDRAHLKRSLAVNAGGVIFSTIQKFLPDSGTVFDTLSERANIVVIADEAHRSQYGFDSKTTVTGDEQDGSLQLKTSYGFAKYLRDALPNATYVGFTGTPIERHDINTPAVFGPYVAIYDIADAVEDGATVRIYYESRLAKVGLTADGRNLIAALDHDLDVDDPTIADTARQQWDAMETLIGSQDRIRTIAADIVSHFEARTEALIGKGMIVTMSRRIAAALYEAIIALRPDWHHPDLNQGRIKVVMSAASNDGPSIAKHHTTNEQRRRLAERLKDDHDPLQLVIVRDMWLTGFDAPNLHTMYLDKPMKGHNLMQAIARVNRVYKDKPGGLIVDYLGIAADLKHALSFYADAGGRGDPALIQEQAVRLMQEYLEIIQNLFFGFPHAHYPTADTGEKLMILLGAANHILGLPDNGKDRFVKHVAMLSQAYALAIPHPEALAQQDLIGFYQAVKARLVKVSASETGRSASGMETAIRQVIDAALVAEPVIDVFDAAGIKKPDIAILSDDFLAELKDYQHQHLAAEVLNKLLRNELTIRARTNLVQSTSLLEQIDSSMHRYHNRVLTAAEVIEELISLSKQIIAADREAQNLSLTAFEYAFYTAVASQGDARQLMEQRMLRELAVVLTEQVRNNTSIDWTIRESARAKLRILIKRVLNKYGYPPNMQALATETVIKQAEMLAREIVR</sequence>
<dbReference type="Pfam" id="PF04313">
    <property type="entry name" value="HSDR_N"/>
    <property type="match status" value="1"/>
</dbReference>
<comment type="catalytic activity">
    <reaction evidence="1 11">
        <text>Endonucleolytic cleavage of DNA to give random double-stranded fragments with terminal 5'-phosphates, ATP is simultaneously hydrolyzed.</text>
        <dbReference type="EC" id="3.1.21.3"/>
    </reaction>
</comment>
<keyword evidence="8 11" id="KW-0378">Hydrolase</keyword>
<dbReference type="EC" id="3.1.21.3" evidence="11"/>
<dbReference type="InterPro" id="IPR027417">
    <property type="entry name" value="P-loop_NTPase"/>
</dbReference>
<dbReference type="InterPro" id="IPR004473">
    <property type="entry name" value="Restrct_endonuc_typeI_HsdR"/>
</dbReference>
<reference evidence="13 14" key="1">
    <citation type="submission" date="2015-07" db="EMBL/GenBank/DDBJ databases">
        <title>Whole genome sequence of Herpetosiphon geysericola DSM 7119.</title>
        <authorList>
            <person name="Hemp J."/>
            <person name="Ward L.M."/>
            <person name="Pace L.A."/>
            <person name="Fischer W.W."/>
        </authorList>
    </citation>
    <scope>NUCLEOTIDE SEQUENCE [LARGE SCALE GENOMIC DNA]</scope>
    <source>
        <strain evidence="13 14">DSM 7119</strain>
    </source>
</reference>
<dbReference type="SMART" id="SM00487">
    <property type="entry name" value="DEXDc"/>
    <property type="match status" value="1"/>
</dbReference>
<keyword evidence="4" id="KW-0540">Nuclease</keyword>
<dbReference type="GO" id="GO:0009035">
    <property type="term" value="F:type I site-specific deoxyribonuclease activity"/>
    <property type="evidence" value="ECO:0007669"/>
    <property type="project" value="UniProtKB-EC"/>
</dbReference>
<evidence type="ECO:0000256" key="9">
    <source>
        <dbReference type="ARBA" id="ARBA00022840"/>
    </source>
</evidence>
<dbReference type="PANTHER" id="PTHR30195:SF15">
    <property type="entry name" value="TYPE I RESTRICTION ENZYME HINDI ENDONUCLEASE SUBUNIT"/>
    <property type="match status" value="1"/>
</dbReference>
<organism evidence="13 14">
    <name type="scientific">Herpetosiphon geysericola</name>
    <dbReference type="NCBI Taxonomy" id="70996"/>
    <lineage>
        <taxon>Bacteria</taxon>
        <taxon>Bacillati</taxon>
        <taxon>Chloroflexota</taxon>
        <taxon>Chloroflexia</taxon>
        <taxon>Herpetosiphonales</taxon>
        <taxon>Herpetosiphonaceae</taxon>
        <taxon>Herpetosiphon</taxon>
    </lineage>
</organism>
<dbReference type="Pfam" id="PF11867">
    <property type="entry name" value="T1RH-like_C"/>
    <property type="match status" value="1"/>
</dbReference>
<evidence type="ECO:0000313" key="13">
    <source>
        <dbReference type="EMBL" id="KPL83033.1"/>
    </source>
</evidence>
<keyword evidence="9 11" id="KW-0067">ATP-binding</keyword>
<evidence type="ECO:0000313" key="14">
    <source>
        <dbReference type="Proteomes" id="UP000050277"/>
    </source>
</evidence>
<keyword evidence="5 11" id="KW-0547">Nucleotide-binding</keyword>
<dbReference type="SUPFAM" id="SSF52540">
    <property type="entry name" value="P-loop containing nucleoside triphosphate hydrolases"/>
    <property type="match status" value="2"/>
</dbReference>
<dbReference type="GO" id="GO:0005524">
    <property type="term" value="F:ATP binding"/>
    <property type="evidence" value="ECO:0007669"/>
    <property type="project" value="UniProtKB-KW"/>
</dbReference>
<dbReference type="GO" id="GO:0003677">
    <property type="term" value="F:DNA binding"/>
    <property type="evidence" value="ECO:0007669"/>
    <property type="project" value="UniProtKB-KW"/>
</dbReference>
<comment type="similarity">
    <text evidence="2 11">Belongs to the HsdR family.</text>
</comment>
<dbReference type="CDD" id="cd18030">
    <property type="entry name" value="DEXHc_RE_I_HsdR"/>
    <property type="match status" value="1"/>
</dbReference>
<dbReference type="InterPro" id="IPR021810">
    <property type="entry name" value="T1RH-like_C"/>
</dbReference>
<dbReference type="InterPro" id="IPR040980">
    <property type="entry name" value="SWI2_SNF2"/>
</dbReference>
<name>A0A0P6XRD3_9CHLR</name>
<dbReference type="Pfam" id="PF22679">
    <property type="entry name" value="T1R_D3-like"/>
    <property type="match status" value="1"/>
</dbReference>
<evidence type="ECO:0000256" key="1">
    <source>
        <dbReference type="ARBA" id="ARBA00000851"/>
    </source>
</evidence>
<comment type="subunit">
    <text evidence="3 11">The type I restriction/modification system is composed of three polypeptides R, M and S.</text>
</comment>
<keyword evidence="13" id="KW-0347">Helicase</keyword>
<comment type="function">
    <text evidence="11">Subunit R is required for both nuclease and ATPase activities, but not for modification.</text>
</comment>
<dbReference type="CDD" id="cd18800">
    <property type="entry name" value="SF2_C_EcoR124I-like"/>
    <property type="match status" value="1"/>
</dbReference>
<dbReference type="STRING" id="70996.SE18_19515"/>